<evidence type="ECO:0000256" key="1">
    <source>
        <dbReference type="ARBA" id="ARBA00004651"/>
    </source>
</evidence>
<reference evidence="12" key="1">
    <citation type="journal article" date="2014" name="Gene">
        <title>Genome-guided analysis of transformation efficiency and carbon dioxide assimilation by Moorella thermoacetica Y72.</title>
        <authorList>
            <person name="Tsukahara K."/>
            <person name="Kita A."/>
            <person name="Nakashimada Y."/>
            <person name="Hoshino T."/>
            <person name="Murakami K."/>
        </authorList>
    </citation>
    <scope>NUCLEOTIDE SEQUENCE [LARGE SCALE GENOMIC DNA]</scope>
    <source>
        <strain evidence="12">Y72</strain>
    </source>
</reference>
<dbReference type="PANTHER" id="PTHR30433:SF3">
    <property type="entry name" value="MOTILITY PROTEIN A"/>
    <property type="match status" value="1"/>
</dbReference>
<keyword evidence="2" id="KW-1003">Cell membrane</keyword>
<organism evidence="12">
    <name type="scientific">Moorella thermoacetica Y72</name>
    <dbReference type="NCBI Taxonomy" id="1325331"/>
    <lineage>
        <taxon>Bacteria</taxon>
        <taxon>Bacillati</taxon>
        <taxon>Bacillota</taxon>
        <taxon>Clostridia</taxon>
        <taxon>Neomoorellales</taxon>
        <taxon>Neomoorellaceae</taxon>
        <taxon>Neomoorella</taxon>
    </lineage>
</organism>
<feature type="domain" description="Motility protein A N-terminal" evidence="11">
    <location>
        <begin position="8"/>
        <end position="87"/>
    </location>
</feature>
<dbReference type="InterPro" id="IPR047055">
    <property type="entry name" value="MotA-like"/>
</dbReference>
<proteinExistence type="inferred from homology"/>
<evidence type="ECO:0000256" key="7">
    <source>
        <dbReference type="RuleBase" id="RU004057"/>
    </source>
</evidence>
<dbReference type="Proteomes" id="UP000063718">
    <property type="component" value="Unassembled WGS sequence"/>
</dbReference>
<dbReference type="AlphaFoldDB" id="A0A0S6UCG3"/>
<dbReference type="Pfam" id="PF01618">
    <property type="entry name" value="MotA_ExbB"/>
    <property type="match status" value="1"/>
</dbReference>
<keyword evidence="7" id="KW-0813">Transport</keyword>
<keyword evidence="3 9" id="KW-0812">Transmembrane</keyword>
<feature type="domain" description="MotA/TolQ/ExbB proton channel" evidence="10">
    <location>
        <begin position="104"/>
        <end position="220"/>
    </location>
</feature>
<evidence type="ECO:0000256" key="6">
    <source>
        <dbReference type="ARBA" id="ARBA00023136"/>
    </source>
</evidence>
<dbReference type="EMBL" id="DF238840">
    <property type="protein sequence ID" value="GAF26143.1"/>
    <property type="molecule type" value="Genomic_DNA"/>
</dbReference>
<dbReference type="Pfam" id="PF20560">
    <property type="entry name" value="MotA_N"/>
    <property type="match status" value="1"/>
</dbReference>
<comment type="subcellular location">
    <subcellularLocation>
        <location evidence="1">Cell membrane</location>
        <topology evidence="1">Multi-pass membrane protein</topology>
    </subcellularLocation>
    <subcellularLocation>
        <location evidence="7">Membrane</location>
        <topology evidence="7">Multi-pass membrane protein</topology>
    </subcellularLocation>
</comment>
<keyword evidence="12" id="KW-0969">Cilium</keyword>
<dbReference type="GO" id="GO:0005886">
    <property type="term" value="C:plasma membrane"/>
    <property type="evidence" value="ECO:0007669"/>
    <property type="project" value="UniProtKB-SubCell"/>
</dbReference>
<protein>
    <submittedName>
        <fullName evidence="12">Flagellar motor component</fullName>
    </submittedName>
</protein>
<evidence type="ECO:0000256" key="8">
    <source>
        <dbReference type="SAM" id="MobiDB-lite"/>
    </source>
</evidence>
<evidence type="ECO:0000256" key="5">
    <source>
        <dbReference type="ARBA" id="ARBA00022989"/>
    </source>
</evidence>
<accession>A0A0S6UCG3</accession>
<feature type="transmembrane region" description="Helical" evidence="9">
    <location>
        <begin position="7"/>
        <end position="24"/>
    </location>
</feature>
<gene>
    <name evidence="12" type="ORF">MTY_1482</name>
</gene>
<feature type="transmembrane region" description="Helical" evidence="9">
    <location>
        <begin position="30"/>
        <end position="53"/>
    </location>
</feature>
<dbReference type="InterPro" id="IPR046786">
    <property type="entry name" value="MotA_N"/>
</dbReference>
<sequence>MFLDLNLILGLLIGFGSLIAAFILEGGSPGALLAITAAMIVFGGTIGATLIGLRREEVLNIPRLLKVAFREKPMDLNETINAIVNYAVLARKEGFVRLEKELDGVKDDFLRTALQLVVDGTDPEQTRNVLEQYIYATSERHHSGISLFEAAGGYAPTMGIIGTVMGLVHVLSNLSTPDKLGPSIAMAFIATLYGVSSANLLWLPIATKLKNKDARERLYHEMILEGVLALQAGKNPTLIRNTLAAFLAPGKERAGAGKEEREVSGGAGPQGRARQQG</sequence>
<dbReference type="NCBIfam" id="NF006583">
    <property type="entry name" value="PRK09109.1"/>
    <property type="match status" value="1"/>
</dbReference>
<evidence type="ECO:0000256" key="3">
    <source>
        <dbReference type="ARBA" id="ARBA00022692"/>
    </source>
</evidence>
<evidence type="ECO:0000259" key="10">
    <source>
        <dbReference type="Pfam" id="PF01618"/>
    </source>
</evidence>
<keyword evidence="4" id="KW-0283">Flagellar rotation</keyword>
<evidence type="ECO:0000256" key="2">
    <source>
        <dbReference type="ARBA" id="ARBA00022475"/>
    </source>
</evidence>
<keyword evidence="12" id="KW-0966">Cell projection</keyword>
<name>A0A0S6UCG3_NEOTH</name>
<keyword evidence="12" id="KW-0282">Flagellum</keyword>
<evidence type="ECO:0000256" key="4">
    <source>
        <dbReference type="ARBA" id="ARBA00022779"/>
    </source>
</evidence>
<keyword evidence="6 9" id="KW-0472">Membrane</keyword>
<dbReference type="PANTHER" id="PTHR30433">
    <property type="entry name" value="CHEMOTAXIS PROTEIN MOTA"/>
    <property type="match status" value="1"/>
</dbReference>
<dbReference type="InterPro" id="IPR002898">
    <property type="entry name" value="MotA_ExbB_proton_chnl"/>
</dbReference>
<keyword evidence="7" id="KW-0653">Protein transport</keyword>
<dbReference type="GO" id="GO:0071978">
    <property type="term" value="P:bacterial-type flagellum-dependent swarming motility"/>
    <property type="evidence" value="ECO:0007669"/>
    <property type="project" value="InterPro"/>
</dbReference>
<evidence type="ECO:0000259" key="11">
    <source>
        <dbReference type="Pfam" id="PF20560"/>
    </source>
</evidence>
<feature type="transmembrane region" description="Helical" evidence="9">
    <location>
        <begin position="184"/>
        <end position="205"/>
    </location>
</feature>
<dbReference type="GO" id="GO:0006935">
    <property type="term" value="P:chemotaxis"/>
    <property type="evidence" value="ECO:0007669"/>
    <property type="project" value="InterPro"/>
</dbReference>
<feature type="region of interest" description="Disordered" evidence="8">
    <location>
        <begin position="252"/>
        <end position="277"/>
    </location>
</feature>
<evidence type="ECO:0000313" key="12">
    <source>
        <dbReference type="EMBL" id="GAF26143.1"/>
    </source>
</evidence>
<keyword evidence="5 9" id="KW-1133">Transmembrane helix</keyword>
<dbReference type="RefSeq" id="WP_081214233.1">
    <property type="nucleotide sequence ID" value="NZ_DF238840.1"/>
</dbReference>
<feature type="transmembrane region" description="Helical" evidence="9">
    <location>
        <begin position="150"/>
        <end position="172"/>
    </location>
</feature>
<dbReference type="GO" id="GO:0015031">
    <property type="term" value="P:protein transport"/>
    <property type="evidence" value="ECO:0007669"/>
    <property type="project" value="UniProtKB-KW"/>
</dbReference>
<evidence type="ECO:0000256" key="9">
    <source>
        <dbReference type="SAM" id="Phobius"/>
    </source>
</evidence>
<comment type="similarity">
    <text evidence="7">Belongs to the exbB/tolQ family.</text>
</comment>
<feature type="compositionally biased region" description="Basic and acidic residues" evidence="8">
    <location>
        <begin position="252"/>
        <end position="263"/>
    </location>
</feature>